<dbReference type="Proteomes" id="UP000326865">
    <property type="component" value="Unassembled WGS sequence"/>
</dbReference>
<dbReference type="RefSeq" id="WP_152134124.1">
    <property type="nucleotide sequence ID" value="NZ_QKKZ01000003.1"/>
</dbReference>
<dbReference type="PANTHER" id="PTHR43877:SF2">
    <property type="entry name" value="AMINOALKYLPHOSPHONATE N-ACETYLTRANSFERASE-RELATED"/>
    <property type="match status" value="1"/>
</dbReference>
<dbReference type="GO" id="GO:0016747">
    <property type="term" value="F:acyltransferase activity, transferring groups other than amino-acyl groups"/>
    <property type="evidence" value="ECO:0007669"/>
    <property type="project" value="InterPro"/>
</dbReference>
<protein>
    <submittedName>
        <fullName evidence="4">GNAT family N-acetyltransferase</fullName>
    </submittedName>
</protein>
<comment type="caution">
    <text evidence="4">The sequence shown here is derived from an EMBL/GenBank/DDBJ whole genome shotgun (WGS) entry which is preliminary data.</text>
</comment>
<dbReference type="Gene3D" id="3.40.630.30">
    <property type="match status" value="1"/>
</dbReference>
<keyword evidence="1 4" id="KW-0808">Transferase</keyword>
<dbReference type="AlphaFoldDB" id="A0A5N5U5T7"/>
<dbReference type="PROSITE" id="PS51186">
    <property type="entry name" value="GNAT"/>
    <property type="match status" value="1"/>
</dbReference>
<keyword evidence="2" id="KW-0012">Acyltransferase</keyword>
<dbReference type="EMBL" id="QKKZ01000003">
    <property type="protein sequence ID" value="KAB7513913.1"/>
    <property type="molecule type" value="Genomic_DNA"/>
</dbReference>
<dbReference type="InterPro" id="IPR000182">
    <property type="entry name" value="GNAT_dom"/>
</dbReference>
<sequence>MELTTPTASTLDALVGLWLELAHDQRAHGSHLRVTENESRIRESLSQRLVVGGVRLARVDDDPVGFTTFYPEQGAFKQDHARGIIENLYVTERHRGNGIGTALLEAAVDSLHEGGADRIALDVLAANERARAFYRDHGFEPHRIEMERRP</sequence>
<organism evidence="4 5">
    <name type="scientific">Halosegnis rubeus</name>
    <dbReference type="NCBI Taxonomy" id="2212850"/>
    <lineage>
        <taxon>Archaea</taxon>
        <taxon>Methanobacteriati</taxon>
        <taxon>Methanobacteriota</taxon>
        <taxon>Stenosarchaea group</taxon>
        <taxon>Halobacteria</taxon>
        <taxon>Halobacteriales</taxon>
        <taxon>Natronomonadaceae</taxon>
        <taxon>Halosegnis</taxon>
    </lineage>
</organism>
<name>A0A5N5U5T7_9EURY</name>
<keyword evidence="5" id="KW-1185">Reference proteome</keyword>
<evidence type="ECO:0000256" key="1">
    <source>
        <dbReference type="ARBA" id="ARBA00022679"/>
    </source>
</evidence>
<proteinExistence type="predicted"/>
<evidence type="ECO:0000313" key="4">
    <source>
        <dbReference type="EMBL" id="KAB7513913.1"/>
    </source>
</evidence>
<dbReference type="SUPFAM" id="SSF55729">
    <property type="entry name" value="Acyl-CoA N-acyltransferases (Nat)"/>
    <property type="match status" value="1"/>
</dbReference>
<dbReference type="Pfam" id="PF00583">
    <property type="entry name" value="Acetyltransf_1"/>
    <property type="match status" value="1"/>
</dbReference>
<dbReference type="CDD" id="cd04301">
    <property type="entry name" value="NAT_SF"/>
    <property type="match status" value="1"/>
</dbReference>
<gene>
    <name evidence="4" type="ORF">DM867_08965</name>
</gene>
<evidence type="ECO:0000313" key="5">
    <source>
        <dbReference type="Proteomes" id="UP000326865"/>
    </source>
</evidence>
<reference evidence="4 5" key="1">
    <citation type="submission" date="2019-10" db="EMBL/GenBank/DDBJ databases">
        <title>Unraveling microbial dark matter from salterns through culturing: the case of the genus Halosegnis.</title>
        <authorList>
            <person name="Duran-Viseras A."/>
            <person name="Andrei A.-S."/>
            <person name="Vera-Gargallo B."/>
            <person name="Ghai R."/>
            <person name="Sanchez-Porro C."/>
            <person name="Ventosa A."/>
        </authorList>
    </citation>
    <scope>NUCLEOTIDE SEQUENCE [LARGE SCALE GENOMIC DNA]</scope>
    <source>
        <strain evidence="4 5">F18-79</strain>
    </source>
</reference>
<accession>A0A5N5U5T7</accession>
<evidence type="ECO:0000259" key="3">
    <source>
        <dbReference type="PROSITE" id="PS51186"/>
    </source>
</evidence>
<evidence type="ECO:0000256" key="2">
    <source>
        <dbReference type="ARBA" id="ARBA00023315"/>
    </source>
</evidence>
<dbReference type="InterPro" id="IPR050832">
    <property type="entry name" value="Bact_Acetyltransf"/>
</dbReference>
<dbReference type="InterPro" id="IPR016181">
    <property type="entry name" value="Acyl_CoA_acyltransferase"/>
</dbReference>
<feature type="domain" description="N-acetyltransferase" evidence="3">
    <location>
        <begin position="1"/>
        <end position="150"/>
    </location>
</feature>
<dbReference type="PANTHER" id="PTHR43877">
    <property type="entry name" value="AMINOALKYLPHOSPHONATE N-ACETYLTRANSFERASE-RELATED-RELATED"/>
    <property type="match status" value="1"/>
</dbReference>